<sequence length="745" mass="77272">MRRVCEGVGQTVSHPFPPTDPVSHCGGQMKRVLRHAVAALSLVAASVLALPGGSASASTFPGYDHVFTIMMENQTLSSIIGNPAAPELNALANDYGLATNYTGVGDPSEPNYVGMLGGSTFGLSDDNPYFWPGHTQNAANLMSQLEAAGKSWKGYLGGLPYAGYKGFCYPEKCIGIPDSDPLYASKHNGIVNFANLQTPGELAKMTPIAQLSTDLAAGRSPNLSYIVPDMCHDMHGAPPYCVDSGNGKSIEDTWLTATGDAFVGQTVNQITASSVWSTGNTAIVITFDEGSSATSKTANIVVANHGPRGVKDNTSYNHYNLLASLQQTFGLGCLLNSCGATPMTPLFQITGSTTTPTLPPPYVTPPNGTNSVSPASVIARGTAASLTCAGGWNRVPSPSVGNLDNNLDAVSAASATDAWAVGNYYAATNPAVFATMAQHWDGTRWTEYALPDVGANQNTLYGVSELPSGHTWAVGYYTNANYVDQTLIEHWDGNAWSVVPSPNPGAQRNLLYGVAAISDTDVWAVGQQTDSAGTWHTLTEHWDGTVWSVVPSADPDAGGNLLFGVKAVSGTSVYAVGERSGSGFPDRALIEHWNGSTWSVLASPADSSESLIAYGVTGSDTALTVVGNRASGTAPFTTLAAAGAPNGLALQNTPNATGENNLYATTTAADGSTYAAGWSVDPNTGVYLSEVLHGVNGQWSIDTTPNPGNGSNGFAGVTAVPGDGVWAVGVTSNKANNSTFIAYHC</sequence>
<reference evidence="3 4" key="1">
    <citation type="submission" date="2019-09" db="EMBL/GenBank/DDBJ databases">
        <title>Goodfellowia gen. nov., a new genus of the Pseudonocardineae related to Actinoalloteichus, containing Goodfellowia coeruleoviolacea gen. nov., comb. nov. gen. nov., comb. nov.</title>
        <authorList>
            <person name="Labeda D."/>
        </authorList>
    </citation>
    <scope>NUCLEOTIDE SEQUENCE [LARGE SCALE GENOMIC DNA]</scope>
    <source>
        <strain evidence="3 4">AN110305</strain>
    </source>
</reference>
<evidence type="ECO:0000313" key="4">
    <source>
        <dbReference type="Proteomes" id="UP000323454"/>
    </source>
</evidence>
<dbReference type="AlphaFoldDB" id="A0A5B2XEJ6"/>
<dbReference type="InterPro" id="IPR007312">
    <property type="entry name" value="Phosphoesterase"/>
</dbReference>
<dbReference type="Pfam" id="PF04185">
    <property type="entry name" value="Phosphoesterase"/>
    <property type="match status" value="1"/>
</dbReference>
<keyword evidence="2" id="KW-0843">Virulence</keyword>
<keyword evidence="1" id="KW-0378">Hydrolase</keyword>
<comment type="caution">
    <text evidence="3">The sequence shown here is derived from an EMBL/GenBank/DDBJ whole genome shotgun (WGS) entry which is preliminary data.</text>
</comment>
<dbReference type="Gene3D" id="3.40.720.10">
    <property type="entry name" value="Alkaline Phosphatase, subunit A"/>
    <property type="match status" value="1"/>
</dbReference>
<evidence type="ECO:0000256" key="1">
    <source>
        <dbReference type="ARBA" id="ARBA00022801"/>
    </source>
</evidence>
<proteinExistence type="predicted"/>
<evidence type="ECO:0000256" key="2">
    <source>
        <dbReference type="ARBA" id="ARBA00023026"/>
    </source>
</evidence>
<gene>
    <name evidence="3" type="ORF">F0L68_17005</name>
</gene>
<dbReference type="GO" id="GO:0016788">
    <property type="term" value="F:hydrolase activity, acting on ester bonds"/>
    <property type="evidence" value="ECO:0007669"/>
    <property type="project" value="InterPro"/>
</dbReference>
<name>A0A5B2XEJ6_9PSEU</name>
<accession>A0A5B2XEJ6</accession>
<dbReference type="GO" id="GO:0009395">
    <property type="term" value="P:phospholipid catabolic process"/>
    <property type="evidence" value="ECO:0007669"/>
    <property type="project" value="TreeGrafter"/>
</dbReference>
<reference evidence="3 4" key="2">
    <citation type="submission" date="2019-09" db="EMBL/GenBank/DDBJ databases">
        <authorList>
            <person name="Jin C."/>
        </authorList>
    </citation>
    <scope>NUCLEOTIDE SEQUENCE [LARGE SCALE GENOMIC DNA]</scope>
    <source>
        <strain evidence="3 4">AN110305</strain>
    </source>
</reference>
<dbReference type="EMBL" id="VUOB01000028">
    <property type="protein sequence ID" value="KAA2261479.1"/>
    <property type="molecule type" value="Genomic_DNA"/>
</dbReference>
<dbReference type="PANTHER" id="PTHR31956">
    <property type="entry name" value="NON-SPECIFIC PHOSPHOLIPASE C4-RELATED"/>
    <property type="match status" value="1"/>
</dbReference>
<dbReference type="PANTHER" id="PTHR31956:SF8">
    <property type="entry name" value="ACID PHOSPHATASE PHOA (AFU_ORTHOLOGUE AFUA_1G03570)"/>
    <property type="match status" value="1"/>
</dbReference>
<dbReference type="InterPro" id="IPR017850">
    <property type="entry name" value="Alkaline_phosphatase_core_sf"/>
</dbReference>
<dbReference type="Proteomes" id="UP000323454">
    <property type="component" value="Unassembled WGS sequence"/>
</dbReference>
<evidence type="ECO:0000313" key="3">
    <source>
        <dbReference type="EMBL" id="KAA2261479.1"/>
    </source>
</evidence>
<evidence type="ECO:0008006" key="5">
    <source>
        <dbReference type="Google" id="ProtNLM"/>
    </source>
</evidence>
<dbReference type="OrthoDB" id="3454650at2"/>
<keyword evidence="4" id="KW-1185">Reference proteome</keyword>
<organism evidence="3 4">
    <name type="scientific">Solihabitans fulvus</name>
    <dbReference type="NCBI Taxonomy" id="1892852"/>
    <lineage>
        <taxon>Bacteria</taxon>
        <taxon>Bacillati</taxon>
        <taxon>Actinomycetota</taxon>
        <taxon>Actinomycetes</taxon>
        <taxon>Pseudonocardiales</taxon>
        <taxon>Pseudonocardiaceae</taxon>
        <taxon>Solihabitans</taxon>
    </lineage>
</organism>
<protein>
    <recommendedName>
        <fullName evidence="5">Phosphoesterase family protein</fullName>
    </recommendedName>
</protein>